<dbReference type="AlphaFoldDB" id="A0A0P0VUC4"/>
<dbReference type="InParanoid" id="A0A0P0VUC4"/>
<dbReference type="EMBL" id="AP014959">
    <property type="protein sequence ID" value="BAS82789.1"/>
    <property type="molecule type" value="Genomic_DNA"/>
</dbReference>
<evidence type="ECO:0000256" key="1">
    <source>
        <dbReference type="SAM" id="MobiDB-lite"/>
    </source>
</evidence>
<reference evidence="3" key="1">
    <citation type="journal article" date="2005" name="Nature">
        <title>The map-based sequence of the rice genome.</title>
        <authorList>
            <consortium name="International rice genome sequencing project (IRGSP)"/>
            <person name="Matsumoto T."/>
            <person name="Wu J."/>
            <person name="Kanamori H."/>
            <person name="Katayose Y."/>
            <person name="Fujisawa M."/>
            <person name="Namiki N."/>
            <person name="Mizuno H."/>
            <person name="Yamamoto K."/>
            <person name="Antonio B.A."/>
            <person name="Baba T."/>
            <person name="Sakata K."/>
            <person name="Nagamura Y."/>
            <person name="Aoki H."/>
            <person name="Arikawa K."/>
            <person name="Arita K."/>
            <person name="Bito T."/>
            <person name="Chiden Y."/>
            <person name="Fujitsuka N."/>
            <person name="Fukunaka R."/>
            <person name="Hamada M."/>
            <person name="Harada C."/>
            <person name="Hayashi A."/>
            <person name="Hijishita S."/>
            <person name="Honda M."/>
            <person name="Hosokawa S."/>
            <person name="Ichikawa Y."/>
            <person name="Idonuma A."/>
            <person name="Iijima M."/>
            <person name="Ikeda M."/>
            <person name="Ikeno M."/>
            <person name="Ito K."/>
            <person name="Ito S."/>
            <person name="Ito T."/>
            <person name="Ito Y."/>
            <person name="Ito Y."/>
            <person name="Iwabuchi A."/>
            <person name="Kamiya K."/>
            <person name="Karasawa W."/>
            <person name="Kurita K."/>
            <person name="Katagiri S."/>
            <person name="Kikuta A."/>
            <person name="Kobayashi H."/>
            <person name="Kobayashi N."/>
            <person name="Machita K."/>
            <person name="Maehara T."/>
            <person name="Masukawa M."/>
            <person name="Mizubayashi T."/>
            <person name="Mukai Y."/>
            <person name="Nagasaki H."/>
            <person name="Nagata Y."/>
            <person name="Naito S."/>
            <person name="Nakashima M."/>
            <person name="Nakama Y."/>
            <person name="Nakamichi Y."/>
            <person name="Nakamura M."/>
            <person name="Meguro A."/>
            <person name="Negishi M."/>
            <person name="Ohta I."/>
            <person name="Ohta T."/>
            <person name="Okamoto M."/>
            <person name="Ono N."/>
            <person name="Saji S."/>
            <person name="Sakaguchi M."/>
            <person name="Sakai K."/>
            <person name="Shibata M."/>
            <person name="Shimokawa T."/>
            <person name="Song J."/>
            <person name="Takazaki Y."/>
            <person name="Terasawa K."/>
            <person name="Tsugane M."/>
            <person name="Tsuji K."/>
            <person name="Ueda S."/>
            <person name="Waki K."/>
            <person name="Yamagata H."/>
            <person name="Yamamoto M."/>
            <person name="Yamamoto S."/>
            <person name="Yamane H."/>
            <person name="Yoshiki S."/>
            <person name="Yoshihara R."/>
            <person name="Yukawa K."/>
            <person name="Zhong H."/>
            <person name="Yano M."/>
            <person name="Yuan Q."/>
            <person name="Ouyang S."/>
            <person name="Liu J."/>
            <person name="Jones K.M."/>
            <person name="Gansberger K."/>
            <person name="Moffat K."/>
            <person name="Hill J."/>
            <person name="Bera J."/>
            <person name="Fadrosh D."/>
            <person name="Jin S."/>
            <person name="Johri S."/>
            <person name="Kim M."/>
            <person name="Overton L."/>
            <person name="Reardon M."/>
            <person name="Tsitrin T."/>
            <person name="Vuong H."/>
            <person name="Weaver B."/>
            <person name="Ciecko A."/>
            <person name="Tallon L."/>
            <person name="Jackson J."/>
            <person name="Pai G."/>
            <person name="Aken S.V."/>
            <person name="Utterback T."/>
            <person name="Reidmuller S."/>
            <person name="Feldblyum T."/>
            <person name="Hsiao J."/>
            <person name="Zismann V."/>
            <person name="Iobst S."/>
            <person name="de Vazeille A.R."/>
            <person name="Buell C.R."/>
            <person name="Ying K."/>
            <person name="Li Y."/>
            <person name="Lu T."/>
            <person name="Huang Y."/>
            <person name="Zhao Q."/>
            <person name="Feng Q."/>
            <person name="Zhang L."/>
            <person name="Zhu J."/>
            <person name="Weng Q."/>
            <person name="Mu J."/>
            <person name="Lu Y."/>
            <person name="Fan D."/>
            <person name="Liu Y."/>
            <person name="Guan J."/>
            <person name="Zhang Y."/>
            <person name="Yu S."/>
            <person name="Liu X."/>
            <person name="Zhang Y."/>
            <person name="Hong G."/>
            <person name="Han B."/>
            <person name="Choisne N."/>
            <person name="Demange N."/>
            <person name="Orjeda G."/>
            <person name="Samain S."/>
            <person name="Cattolico L."/>
            <person name="Pelletier E."/>
            <person name="Couloux A."/>
            <person name="Segurens B."/>
            <person name="Wincker P."/>
            <person name="D'Hont A."/>
            <person name="Scarpelli C."/>
            <person name="Weissenbach J."/>
            <person name="Salanoubat M."/>
            <person name="Quetier F."/>
            <person name="Yu Y."/>
            <person name="Kim H.R."/>
            <person name="Rambo T."/>
            <person name="Currie J."/>
            <person name="Collura K."/>
            <person name="Luo M."/>
            <person name="Yang T."/>
            <person name="Ammiraju J.S.S."/>
            <person name="Engler F."/>
            <person name="Soderlund C."/>
            <person name="Wing R.A."/>
            <person name="Palmer L.E."/>
            <person name="de la Bastide M."/>
            <person name="Spiegel L."/>
            <person name="Nascimento L."/>
            <person name="Zutavern T."/>
            <person name="O'Shaughnessy A."/>
            <person name="Dike S."/>
            <person name="Dedhia N."/>
            <person name="Preston R."/>
            <person name="Balija V."/>
            <person name="McCombie W.R."/>
            <person name="Chow T."/>
            <person name="Chen H."/>
            <person name="Chung M."/>
            <person name="Chen C."/>
            <person name="Shaw J."/>
            <person name="Wu H."/>
            <person name="Hsiao K."/>
            <person name="Chao Y."/>
            <person name="Chu M."/>
            <person name="Cheng C."/>
            <person name="Hour A."/>
            <person name="Lee P."/>
            <person name="Lin S."/>
            <person name="Lin Y."/>
            <person name="Liou J."/>
            <person name="Liu S."/>
            <person name="Hsing Y."/>
            <person name="Raghuvanshi S."/>
            <person name="Mohanty A."/>
            <person name="Bharti A.K."/>
            <person name="Gaur A."/>
            <person name="Gupta V."/>
            <person name="Kumar D."/>
            <person name="Ravi V."/>
            <person name="Vij S."/>
            <person name="Kapur A."/>
            <person name="Khurana P."/>
            <person name="Khurana P."/>
            <person name="Khurana J.P."/>
            <person name="Tyagi A.K."/>
            <person name="Gaikwad K."/>
            <person name="Singh A."/>
            <person name="Dalal V."/>
            <person name="Srivastava S."/>
            <person name="Dixit A."/>
            <person name="Pal A.K."/>
            <person name="Ghazi I.A."/>
            <person name="Yadav M."/>
            <person name="Pandit A."/>
            <person name="Bhargava A."/>
            <person name="Sureshbabu K."/>
            <person name="Batra K."/>
            <person name="Sharma T.R."/>
            <person name="Mohapatra T."/>
            <person name="Singh N.K."/>
            <person name="Messing J."/>
            <person name="Nelson A.B."/>
            <person name="Fuks G."/>
            <person name="Kavchok S."/>
            <person name="Keizer G."/>
            <person name="Linton E."/>
            <person name="Llaca V."/>
            <person name="Song R."/>
            <person name="Tanyolac B."/>
            <person name="Young S."/>
            <person name="Ho-Il K."/>
            <person name="Hahn J.H."/>
            <person name="Sangsakoo G."/>
            <person name="Vanavichit A."/>
            <person name="de Mattos Luiz.A.T."/>
            <person name="Zimmer P.D."/>
            <person name="Malone G."/>
            <person name="Dellagostin O."/>
            <person name="de Oliveira A.C."/>
            <person name="Bevan M."/>
            <person name="Bancroft I."/>
            <person name="Minx P."/>
            <person name="Cordum H."/>
            <person name="Wilson R."/>
            <person name="Cheng Z."/>
            <person name="Jin W."/>
            <person name="Jiang J."/>
            <person name="Leong S.A."/>
            <person name="Iwama H."/>
            <person name="Gojobori T."/>
            <person name="Itoh T."/>
            <person name="Niimura Y."/>
            <person name="Fujii Y."/>
            <person name="Habara T."/>
            <person name="Sakai H."/>
            <person name="Sato Y."/>
            <person name="Wilson G."/>
            <person name="Kumar K."/>
            <person name="McCouch S."/>
            <person name="Juretic N."/>
            <person name="Hoen D."/>
            <person name="Wright S."/>
            <person name="Bruskiewich R."/>
            <person name="Bureau T."/>
            <person name="Miyao A."/>
            <person name="Hirochika H."/>
            <person name="Nishikawa T."/>
            <person name="Kadowaki K."/>
            <person name="Sugiura M."/>
            <person name="Burr B."/>
            <person name="Sasaki T."/>
        </authorList>
    </citation>
    <scope>NUCLEOTIDE SEQUENCE [LARGE SCALE GENOMIC DNA]</scope>
    <source>
        <strain evidence="3">cv. Nipponbare</strain>
    </source>
</reference>
<gene>
    <name evidence="2" type="ordered locus">Os03g0198050</name>
    <name evidence="2" type="ORF">OSNPB_030198050</name>
</gene>
<keyword evidence="3" id="KW-1185">Reference proteome</keyword>
<evidence type="ECO:0000313" key="3">
    <source>
        <dbReference type="Proteomes" id="UP000059680"/>
    </source>
</evidence>
<organism evidence="2 3">
    <name type="scientific">Oryza sativa subsp. japonica</name>
    <name type="common">Rice</name>
    <dbReference type="NCBI Taxonomy" id="39947"/>
    <lineage>
        <taxon>Eukaryota</taxon>
        <taxon>Viridiplantae</taxon>
        <taxon>Streptophyta</taxon>
        <taxon>Embryophyta</taxon>
        <taxon>Tracheophyta</taxon>
        <taxon>Spermatophyta</taxon>
        <taxon>Magnoliopsida</taxon>
        <taxon>Liliopsida</taxon>
        <taxon>Poales</taxon>
        <taxon>Poaceae</taxon>
        <taxon>BOP clade</taxon>
        <taxon>Oryzoideae</taxon>
        <taxon>Oryzeae</taxon>
        <taxon>Oryzinae</taxon>
        <taxon>Oryza</taxon>
        <taxon>Oryza sativa</taxon>
    </lineage>
</organism>
<feature type="region of interest" description="Disordered" evidence="1">
    <location>
        <begin position="1"/>
        <end position="66"/>
    </location>
</feature>
<feature type="compositionally biased region" description="Low complexity" evidence="1">
    <location>
        <begin position="211"/>
        <end position="233"/>
    </location>
</feature>
<proteinExistence type="predicted"/>
<feature type="compositionally biased region" description="Basic residues" evidence="1">
    <location>
        <begin position="89"/>
        <end position="103"/>
    </location>
</feature>
<dbReference type="Proteomes" id="UP000059680">
    <property type="component" value="Chromosome 3"/>
</dbReference>
<reference evidence="2 3" key="3">
    <citation type="journal article" date="2013" name="Rice">
        <title>Improvement of the Oryza sativa Nipponbare reference genome using next generation sequence and optical map data.</title>
        <authorList>
            <person name="Kawahara Y."/>
            <person name="de la Bastide M."/>
            <person name="Hamilton J.P."/>
            <person name="Kanamori H."/>
            <person name="McCombie W.R."/>
            <person name="Ouyang S."/>
            <person name="Schwartz D.C."/>
            <person name="Tanaka T."/>
            <person name="Wu J."/>
            <person name="Zhou S."/>
            <person name="Childs K.L."/>
            <person name="Davidson R.M."/>
            <person name="Lin H."/>
            <person name="Quesada-Ocampo L."/>
            <person name="Vaillancourt B."/>
            <person name="Sakai H."/>
            <person name="Lee S.S."/>
            <person name="Kim J."/>
            <person name="Numa H."/>
            <person name="Itoh T."/>
            <person name="Buell C.R."/>
            <person name="Matsumoto T."/>
        </authorList>
    </citation>
    <scope>NUCLEOTIDE SEQUENCE [LARGE SCALE GENOMIC DNA]</scope>
    <source>
        <strain evidence="3">cv. Nipponbare</strain>
    </source>
</reference>
<feature type="region of interest" description="Disordered" evidence="1">
    <location>
        <begin position="88"/>
        <end position="133"/>
    </location>
</feature>
<protein>
    <submittedName>
        <fullName evidence="2">Os03g0198050 protein</fullName>
    </submittedName>
</protein>
<feature type="region of interest" description="Disordered" evidence="1">
    <location>
        <begin position="204"/>
        <end position="252"/>
    </location>
</feature>
<name>A0A0P0VUC4_ORYSJ</name>
<evidence type="ECO:0000313" key="2">
    <source>
        <dbReference type="EMBL" id="BAS82789.1"/>
    </source>
</evidence>
<sequence length="252" mass="26252">MAGLNGGADVVASGVLRTPCRRAPPLDPPPLPDIANSSETRRPPPTARPPSTVAIAGARRGHHSSWPTRCWSERLACKTTRLRCPGGARARRHANGVTTRKHSGASERQGGGGGGGGGRRRHGGLLQPNRVPPCVRAPQQGGGLHRGMLLPIQADRVVVVRVTHGVLRPLADGRGRRGCAPQCVRCPGFPRGALREAADLGVGARWQSSQRSRCGPSSTSTGTTSSAQSRSSGKASPTTGFGSERSMNRESG</sequence>
<accession>A0A0P0VUC4</accession>
<reference evidence="2 3" key="2">
    <citation type="journal article" date="2013" name="Plant Cell Physiol.">
        <title>Rice Annotation Project Database (RAP-DB): an integrative and interactive database for rice genomics.</title>
        <authorList>
            <person name="Sakai H."/>
            <person name="Lee S.S."/>
            <person name="Tanaka T."/>
            <person name="Numa H."/>
            <person name="Kim J."/>
            <person name="Kawahara Y."/>
            <person name="Wakimoto H."/>
            <person name="Yang C.C."/>
            <person name="Iwamoto M."/>
            <person name="Abe T."/>
            <person name="Yamada Y."/>
            <person name="Muto A."/>
            <person name="Inokuchi H."/>
            <person name="Ikemura T."/>
            <person name="Matsumoto T."/>
            <person name="Sasaki T."/>
            <person name="Itoh T."/>
        </authorList>
    </citation>
    <scope>NUCLEOTIDE SEQUENCE [LARGE SCALE GENOMIC DNA]</scope>
    <source>
        <strain evidence="3">cv. Nipponbare</strain>
    </source>
</reference>
<dbReference type="PaxDb" id="39947-A0A0P0VUC4"/>